<dbReference type="PROSITE" id="PS00893">
    <property type="entry name" value="NUDIX_BOX"/>
    <property type="match status" value="1"/>
</dbReference>
<comment type="subunit">
    <text evidence="8">Homodimer.</text>
</comment>
<dbReference type="InterPro" id="IPR015376">
    <property type="entry name" value="Znr_NADH_PPase"/>
</dbReference>
<dbReference type="EC" id="3.6.1.22" evidence="8"/>
<dbReference type="PRINTS" id="PR00502">
    <property type="entry name" value="NUDIXFAMILY"/>
</dbReference>
<dbReference type="GO" id="GO:0008270">
    <property type="term" value="F:zinc ion binding"/>
    <property type="evidence" value="ECO:0007669"/>
    <property type="project" value="UniProtKB-UniRule"/>
</dbReference>
<dbReference type="CDD" id="cd03429">
    <property type="entry name" value="NUDIX_NADH_pyrophosphatase_Nudt13"/>
    <property type="match status" value="1"/>
</dbReference>
<evidence type="ECO:0000256" key="2">
    <source>
        <dbReference type="ARBA" id="ARBA00022723"/>
    </source>
</evidence>
<accession>A0A5C7W6W7</accession>
<dbReference type="GO" id="GO:0006742">
    <property type="term" value="P:NADP+ catabolic process"/>
    <property type="evidence" value="ECO:0007669"/>
    <property type="project" value="TreeGrafter"/>
</dbReference>
<comment type="caution">
    <text evidence="10">The sequence shown here is derived from an EMBL/GenBank/DDBJ whole genome shotgun (WGS) entry which is preliminary data.</text>
</comment>
<feature type="binding site" evidence="8">
    <location>
        <position position="126"/>
    </location>
    <ligand>
        <name>substrate</name>
    </ligand>
</feature>
<dbReference type="GO" id="GO:0000287">
    <property type="term" value="F:magnesium ion binding"/>
    <property type="evidence" value="ECO:0007669"/>
    <property type="project" value="UniProtKB-UniRule"/>
</dbReference>
<dbReference type="InterPro" id="IPR000086">
    <property type="entry name" value="NUDIX_hydrolase_dom"/>
</dbReference>
<dbReference type="Pfam" id="PF00293">
    <property type="entry name" value="NUDIX"/>
    <property type="match status" value="1"/>
</dbReference>
<evidence type="ECO:0000256" key="5">
    <source>
        <dbReference type="ARBA" id="ARBA00023027"/>
    </source>
</evidence>
<keyword evidence="3 8" id="KW-0378">Hydrolase</keyword>
<keyword evidence="4 8" id="KW-0460">Magnesium</keyword>
<evidence type="ECO:0000256" key="1">
    <source>
        <dbReference type="ARBA" id="ARBA00009595"/>
    </source>
</evidence>
<dbReference type="Pfam" id="PF09296">
    <property type="entry name" value="NUDIX-like"/>
    <property type="match status" value="1"/>
</dbReference>
<dbReference type="InterPro" id="IPR020476">
    <property type="entry name" value="Nudix_hydrolase"/>
</dbReference>
<dbReference type="PANTHER" id="PTHR42904">
    <property type="entry name" value="NUDIX HYDROLASE, NUDC SUBFAMILY"/>
    <property type="match status" value="1"/>
</dbReference>
<feature type="binding site" evidence="8">
    <location>
        <begin position="207"/>
        <end position="214"/>
    </location>
    <ligand>
        <name>substrate</name>
    </ligand>
</feature>
<evidence type="ECO:0000256" key="6">
    <source>
        <dbReference type="ARBA" id="ARBA00023211"/>
    </source>
</evidence>
<evidence type="ECO:0000256" key="4">
    <source>
        <dbReference type="ARBA" id="ARBA00022842"/>
    </source>
</evidence>
<dbReference type="InterPro" id="IPR050241">
    <property type="entry name" value="NAD-cap_RNA_hydrolase_NudC"/>
</dbReference>
<dbReference type="SUPFAM" id="SSF55811">
    <property type="entry name" value="Nudix"/>
    <property type="match status" value="2"/>
</dbReference>
<comment type="cofactor">
    <cofactor evidence="8">
        <name>Zn(2+)</name>
        <dbReference type="ChEBI" id="CHEBI:29105"/>
    </cofactor>
    <text evidence="8">Binds 1 zinc ion per subunit.</text>
</comment>
<comment type="function">
    <text evidence="8">mRNA decapping enzyme that specifically removes the nicotinamide adenine dinucleotide (NAD) cap from a subset of mRNAs by hydrolyzing the diphosphate linkage to produce nicotinamide mononucleotide (NMN) and 5' monophosphate mRNA. The NAD-cap is present at the 5'-end of some mRNAs and stabilizes RNA against 5'-processing. Has preference for mRNAs with a 5'-end purine. Catalyzes the hydrolysis of a broad range of dinucleotide pyrophosphates.</text>
</comment>
<dbReference type="EC" id="3.6.1.-" evidence="8"/>
<comment type="catalytic activity">
    <reaction evidence="7">
        <text>a 5'-end NAD(+)-phospho-ribonucleoside in mRNA + H2O = a 5'-end phospho-adenosine-phospho-ribonucleoside in mRNA + beta-nicotinamide D-ribonucleotide + 2 H(+)</text>
        <dbReference type="Rhea" id="RHEA:60876"/>
        <dbReference type="Rhea" id="RHEA-COMP:15698"/>
        <dbReference type="Rhea" id="RHEA-COMP:15719"/>
        <dbReference type="ChEBI" id="CHEBI:14649"/>
        <dbReference type="ChEBI" id="CHEBI:15377"/>
        <dbReference type="ChEBI" id="CHEBI:15378"/>
        <dbReference type="ChEBI" id="CHEBI:144029"/>
        <dbReference type="ChEBI" id="CHEBI:144051"/>
    </reaction>
    <physiologicalReaction direction="left-to-right" evidence="7">
        <dbReference type="Rhea" id="RHEA:60877"/>
    </physiologicalReaction>
</comment>
<reference evidence="10 11" key="1">
    <citation type="submission" date="2018-09" db="EMBL/GenBank/DDBJ databases">
        <title>Metagenome Assembled Genomes from an Advanced Water Purification Facility.</title>
        <authorList>
            <person name="Stamps B.W."/>
            <person name="Spear J.R."/>
        </authorList>
    </citation>
    <scope>NUCLEOTIDE SEQUENCE [LARGE SCALE GENOMIC DNA]</scope>
    <source>
        <strain evidence="10">Bin_52_1</strain>
    </source>
</reference>
<dbReference type="Pfam" id="PF09297">
    <property type="entry name" value="Zn_ribbon_NUD"/>
    <property type="match status" value="1"/>
</dbReference>
<feature type="binding site" evidence="8">
    <location>
        <position position="256"/>
    </location>
    <ligand>
        <name>substrate</name>
    </ligand>
</feature>
<comment type="similarity">
    <text evidence="1 8">Belongs to the Nudix hydrolase family. NudC subfamily.</text>
</comment>
<dbReference type="AlphaFoldDB" id="A0A5C7W6W7"/>
<dbReference type="GO" id="GO:0005829">
    <property type="term" value="C:cytosol"/>
    <property type="evidence" value="ECO:0007669"/>
    <property type="project" value="TreeGrafter"/>
</dbReference>
<comment type="catalytic activity">
    <reaction evidence="8">
        <text>NADH + H2O = reduced beta-nicotinamide D-ribonucleotide + AMP + 2 H(+)</text>
        <dbReference type="Rhea" id="RHEA:48868"/>
        <dbReference type="ChEBI" id="CHEBI:15377"/>
        <dbReference type="ChEBI" id="CHEBI:15378"/>
        <dbReference type="ChEBI" id="CHEBI:57945"/>
        <dbReference type="ChEBI" id="CHEBI:90832"/>
        <dbReference type="ChEBI" id="CHEBI:456215"/>
        <dbReference type="EC" id="3.6.1.22"/>
    </reaction>
</comment>
<feature type="domain" description="Nudix hydrolase" evidence="9">
    <location>
        <begin position="140"/>
        <end position="263"/>
    </location>
</feature>
<feature type="binding site" evidence="8">
    <location>
        <position position="116"/>
    </location>
    <ligand>
        <name>Zn(2+)</name>
        <dbReference type="ChEBI" id="CHEBI:29105"/>
    </ligand>
</feature>
<dbReference type="RefSeq" id="WP_021699572.1">
    <property type="nucleotide sequence ID" value="NZ_JAZDQH010000008.1"/>
</dbReference>
<evidence type="ECO:0000256" key="8">
    <source>
        <dbReference type="HAMAP-Rule" id="MF_00297"/>
    </source>
</evidence>
<feature type="binding site" evidence="8">
    <location>
        <position position="193"/>
    </location>
    <ligand>
        <name>a divalent metal cation</name>
        <dbReference type="ChEBI" id="CHEBI:60240"/>
        <label>3</label>
    </ligand>
</feature>
<dbReference type="InterPro" id="IPR022925">
    <property type="entry name" value="RNA_Hydrolase_NudC"/>
</dbReference>
<protein>
    <recommendedName>
        <fullName evidence="8">NAD-capped RNA hydrolase NudC</fullName>
        <shortName evidence="8">DeNADding enzyme NudC</shortName>
        <ecNumber evidence="8">3.6.1.-</ecNumber>
    </recommendedName>
    <alternativeName>
        <fullName evidence="8">NADH pyrophosphatase</fullName>
        <ecNumber evidence="8">3.6.1.22</ecNumber>
    </alternativeName>
</protein>
<dbReference type="GO" id="GO:0030145">
    <property type="term" value="F:manganese ion binding"/>
    <property type="evidence" value="ECO:0007669"/>
    <property type="project" value="UniProtKB-UniRule"/>
</dbReference>
<comment type="cofactor">
    <cofactor evidence="8">
        <name>Mg(2+)</name>
        <dbReference type="ChEBI" id="CHEBI:18420"/>
    </cofactor>
    <cofactor evidence="8">
        <name>Mn(2+)</name>
        <dbReference type="ChEBI" id="CHEBI:29035"/>
    </cofactor>
    <text evidence="8">Divalent metal cations. Mg(2+) or Mn(2+).</text>
</comment>
<proteinExistence type="inferred from homology"/>
<dbReference type="Gene3D" id="3.90.79.20">
    <property type="match status" value="1"/>
</dbReference>
<sequence>MASGWQTTPPLDNAQAGGWALVRSPQGFLADTNGVLFPRDWLKRQELPLIAEHGLGHFDDQPVWLLQVEHSAEMPGCFWQGLRQFMLQADYPTFRMLSFAEQVAHWDLNHRFCGRCGSRNRQVPGERCLRCPECGLDSYARISPSMIVLVTRGDELLLARSPRFVPGVYSTLAGFVEPGESAEECVVREVHEEVGIQVGNLQYLGSQGWPFPHSLMLGFHAEYVGGEIVPQPEEIEDARWFAIDQLPPLPMQRSIARYLIDLYVARRLGHPEPQLPR</sequence>
<dbReference type="InterPro" id="IPR015797">
    <property type="entry name" value="NUDIX_hydrolase-like_dom_sf"/>
</dbReference>
<keyword evidence="2 8" id="KW-0479">Metal-binding</keyword>
<evidence type="ECO:0000259" key="9">
    <source>
        <dbReference type="PROSITE" id="PS51462"/>
    </source>
</evidence>
<keyword evidence="5 8" id="KW-0520">NAD</keyword>
<gene>
    <name evidence="8 10" type="primary">nudC</name>
    <name evidence="10" type="ORF">E6Q69_09370</name>
</gene>
<feature type="binding site" evidence="8">
    <location>
        <position position="234"/>
    </location>
    <ligand>
        <name>a divalent metal cation</name>
        <dbReference type="ChEBI" id="CHEBI:60240"/>
        <label>3</label>
    </ligand>
</feature>
<dbReference type="GO" id="GO:0019677">
    <property type="term" value="P:NAD+ catabolic process"/>
    <property type="evidence" value="ECO:0007669"/>
    <property type="project" value="TreeGrafter"/>
</dbReference>
<dbReference type="GO" id="GO:0035529">
    <property type="term" value="F:NADH pyrophosphatase activity"/>
    <property type="evidence" value="ECO:0007669"/>
    <property type="project" value="TreeGrafter"/>
</dbReference>
<feature type="binding site" evidence="8">
    <location>
        <position position="234"/>
    </location>
    <ligand>
        <name>a divalent metal cation</name>
        <dbReference type="ChEBI" id="CHEBI:60240"/>
        <label>1</label>
    </ligand>
</feature>
<dbReference type="GO" id="GO:0000210">
    <property type="term" value="F:NAD+ diphosphatase activity"/>
    <property type="evidence" value="ECO:0007669"/>
    <property type="project" value="UniProtKB-UniRule"/>
</dbReference>
<feature type="binding site" evidence="8">
    <location>
        <position position="189"/>
    </location>
    <ligand>
        <name>a divalent metal cation</name>
        <dbReference type="ChEBI" id="CHEBI:60240"/>
        <label>2</label>
    </ligand>
</feature>
<dbReference type="PROSITE" id="PS51462">
    <property type="entry name" value="NUDIX"/>
    <property type="match status" value="1"/>
</dbReference>
<evidence type="ECO:0000313" key="11">
    <source>
        <dbReference type="Proteomes" id="UP000321110"/>
    </source>
</evidence>
<dbReference type="Gene3D" id="3.90.79.10">
    <property type="entry name" value="Nucleoside Triphosphate Pyrophosphohydrolase"/>
    <property type="match status" value="1"/>
</dbReference>
<feature type="binding site" evidence="8">
    <location>
        <position position="83"/>
    </location>
    <ligand>
        <name>substrate</name>
    </ligand>
</feature>
<dbReference type="HAMAP" id="MF_00297">
    <property type="entry name" value="Nudix_NudC"/>
    <property type="match status" value="1"/>
</dbReference>
<dbReference type="EMBL" id="SSFO01000157">
    <property type="protein sequence ID" value="TXI32228.1"/>
    <property type="molecule type" value="Genomic_DNA"/>
</dbReference>
<dbReference type="PANTHER" id="PTHR42904:SF6">
    <property type="entry name" value="NAD-CAPPED RNA HYDROLASE NUDT12"/>
    <property type="match status" value="1"/>
</dbReference>
<dbReference type="InterPro" id="IPR020084">
    <property type="entry name" value="NUDIX_hydrolase_CS"/>
</dbReference>
<evidence type="ECO:0000256" key="3">
    <source>
        <dbReference type="ARBA" id="ARBA00022801"/>
    </source>
</evidence>
<dbReference type="GO" id="GO:0110153">
    <property type="term" value="F:RNA NAD-cap (NMN-forming) hydrolase activity"/>
    <property type="evidence" value="ECO:0007669"/>
    <property type="project" value="RHEA"/>
</dbReference>
<comment type="caution">
    <text evidence="8">Lacks conserved residue(s) required for the propagation of feature annotation.</text>
</comment>
<organism evidence="10 11">
    <name type="scientific">Aquipseudomonas alcaligenes</name>
    <name type="common">Pseudomonas alcaligenes</name>
    <dbReference type="NCBI Taxonomy" id="43263"/>
    <lineage>
        <taxon>Bacteria</taxon>
        <taxon>Pseudomonadati</taxon>
        <taxon>Pseudomonadota</taxon>
        <taxon>Gammaproteobacteria</taxon>
        <taxon>Pseudomonadales</taxon>
        <taxon>Pseudomonadaceae</taxon>
        <taxon>Aquipseudomonas</taxon>
    </lineage>
</organism>
<feature type="short sequence motif" description="Nudix box" evidence="8">
    <location>
        <begin position="174"/>
        <end position="195"/>
    </location>
</feature>
<dbReference type="Proteomes" id="UP000321110">
    <property type="component" value="Unassembled WGS sequence"/>
</dbReference>
<feature type="binding site" evidence="8">
    <location>
        <position position="134"/>
    </location>
    <ligand>
        <name>Zn(2+)</name>
        <dbReference type="ChEBI" id="CHEBI:29105"/>
    </ligand>
</feature>
<dbReference type="InterPro" id="IPR015375">
    <property type="entry name" value="NADH_PPase-like_N"/>
</dbReference>
<keyword evidence="6 8" id="KW-0464">Manganese</keyword>
<feature type="binding site" evidence="8">
    <location>
        <position position="193"/>
    </location>
    <ligand>
        <name>a divalent metal cation</name>
        <dbReference type="ChEBI" id="CHEBI:60240"/>
        <label>1</label>
    </ligand>
</feature>
<name>A0A5C7W6W7_AQUAC</name>
<comment type="catalytic activity">
    <reaction evidence="8">
        <text>NAD(+) + H2O = beta-nicotinamide D-ribonucleotide + AMP + 2 H(+)</text>
        <dbReference type="Rhea" id="RHEA:11800"/>
        <dbReference type="ChEBI" id="CHEBI:14649"/>
        <dbReference type="ChEBI" id="CHEBI:15377"/>
        <dbReference type="ChEBI" id="CHEBI:15378"/>
        <dbReference type="ChEBI" id="CHEBI:57540"/>
        <dbReference type="ChEBI" id="CHEBI:456215"/>
        <dbReference type="EC" id="3.6.1.22"/>
    </reaction>
</comment>
<feature type="binding site" evidence="8">
    <location>
        <position position="189"/>
    </location>
    <ligand>
        <name>a divalent metal cation</name>
        <dbReference type="ChEBI" id="CHEBI:60240"/>
        <label>3</label>
    </ligand>
</feature>
<feature type="binding site" evidence="8">
    <location>
        <position position="113"/>
    </location>
    <ligand>
        <name>Zn(2+)</name>
        <dbReference type="ChEBI" id="CHEBI:29105"/>
    </ligand>
</feature>
<feature type="binding site" evidence="8">
    <location>
        <position position="173"/>
    </location>
    <ligand>
        <name>a divalent metal cation</name>
        <dbReference type="ChEBI" id="CHEBI:60240"/>
        <label>1</label>
    </ligand>
</feature>
<evidence type="ECO:0000313" key="10">
    <source>
        <dbReference type="EMBL" id="TXI32228.1"/>
    </source>
</evidence>
<keyword evidence="8" id="KW-0862">Zinc</keyword>
<feature type="binding site" evidence="8">
    <location>
        <position position="131"/>
    </location>
    <ligand>
        <name>Zn(2+)</name>
        <dbReference type="ChEBI" id="CHEBI:29105"/>
    </ligand>
</feature>
<evidence type="ECO:0000256" key="7">
    <source>
        <dbReference type="ARBA" id="ARBA00023679"/>
    </source>
</evidence>
<dbReference type="NCBIfam" id="NF001299">
    <property type="entry name" value="PRK00241.1"/>
    <property type="match status" value="1"/>
</dbReference>
<feature type="binding site" evidence="8">
    <location>
        <position position="139"/>
    </location>
    <ligand>
        <name>substrate</name>
    </ligand>
</feature>
<dbReference type="InterPro" id="IPR049734">
    <property type="entry name" value="NudC-like_C"/>
</dbReference>